<evidence type="ECO:0000313" key="2">
    <source>
        <dbReference type="Proteomes" id="UP000735302"/>
    </source>
</evidence>
<accession>A0AAV4CZG9</accession>
<proteinExistence type="predicted"/>
<organism evidence="1 2">
    <name type="scientific">Plakobranchus ocellatus</name>
    <dbReference type="NCBI Taxonomy" id="259542"/>
    <lineage>
        <taxon>Eukaryota</taxon>
        <taxon>Metazoa</taxon>
        <taxon>Spiralia</taxon>
        <taxon>Lophotrochozoa</taxon>
        <taxon>Mollusca</taxon>
        <taxon>Gastropoda</taxon>
        <taxon>Heterobranchia</taxon>
        <taxon>Euthyneura</taxon>
        <taxon>Panpulmonata</taxon>
        <taxon>Sacoglossa</taxon>
        <taxon>Placobranchoidea</taxon>
        <taxon>Plakobranchidae</taxon>
        <taxon>Plakobranchus</taxon>
    </lineage>
</organism>
<name>A0AAV4CZG9_9GAST</name>
<evidence type="ECO:0000313" key="1">
    <source>
        <dbReference type="EMBL" id="GFO37333.1"/>
    </source>
</evidence>
<sequence>MDQSVIHKLLVTHEEFFLNSAPGFPAHHGAQPRGHIARLSSAVSGLPWSYTPNRGCGTSTGIDPSLIRRKMTCRLGSVESALPSRFRRRKWPRRYVDE</sequence>
<dbReference type="EMBL" id="BLXT01007216">
    <property type="protein sequence ID" value="GFO37333.1"/>
    <property type="molecule type" value="Genomic_DNA"/>
</dbReference>
<dbReference type="Proteomes" id="UP000735302">
    <property type="component" value="Unassembled WGS sequence"/>
</dbReference>
<keyword evidence="2" id="KW-1185">Reference proteome</keyword>
<protein>
    <submittedName>
        <fullName evidence="1">Uncharacterized protein</fullName>
    </submittedName>
</protein>
<dbReference type="AlphaFoldDB" id="A0AAV4CZG9"/>
<reference evidence="1 2" key="1">
    <citation type="journal article" date="2021" name="Elife">
        <title>Chloroplast acquisition without the gene transfer in kleptoplastic sea slugs, Plakobranchus ocellatus.</title>
        <authorList>
            <person name="Maeda T."/>
            <person name="Takahashi S."/>
            <person name="Yoshida T."/>
            <person name="Shimamura S."/>
            <person name="Takaki Y."/>
            <person name="Nagai Y."/>
            <person name="Toyoda A."/>
            <person name="Suzuki Y."/>
            <person name="Arimoto A."/>
            <person name="Ishii H."/>
            <person name="Satoh N."/>
            <person name="Nishiyama T."/>
            <person name="Hasebe M."/>
            <person name="Maruyama T."/>
            <person name="Minagawa J."/>
            <person name="Obokata J."/>
            <person name="Shigenobu S."/>
        </authorList>
    </citation>
    <scope>NUCLEOTIDE SEQUENCE [LARGE SCALE GENOMIC DNA]</scope>
</reference>
<comment type="caution">
    <text evidence="1">The sequence shown here is derived from an EMBL/GenBank/DDBJ whole genome shotgun (WGS) entry which is preliminary data.</text>
</comment>
<gene>
    <name evidence="1" type="ORF">PoB_006383800</name>
</gene>